<keyword evidence="11" id="KW-1185">Reference proteome</keyword>
<dbReference type="InterPro" id="IPR050185">
    <property type="entry name" value="Ub_carboxyl-term_hydrolase"/>
</dbReference>
<dbReference type="InterPro" id="IPR018200">
    <property type="entry name" value="USP_CS"/>
</dbReference>
<evidence type="ECO:0000259" key="9">
    <source>
        <dbReference type="SMART" id="SM00695"/>
    </source>
</evidence>
<dbReference type="EC" id="3.4.19.12" evidence="3"/>
<feature type="compositionally biased region" description="Basic and acidic residues" evidence="8">
    <location>
        <begin position="735"/>
        <end position="746"/>
    </location>
</feature>
<dbReference type="RefSeq" id="XP_060123559.1">
    <property type="nucleotide sequence ID" value="XM_060267576.1"/>
</dbReference>
<dbReference type="GO" id="GO:0004843">
    <property type="term" value="F:cysteine-type deubiquitinase activity"/>
    <property type="evidence" value="ECO:0007669"/>
    <property type="project" value="UniProtKB-EC"/>
</dbReference>
<dbReference type="Gene3D" id="3.30.2230.10">
    <property type="entry name" value="DUSP-like"/>
    <property type="match status" value="1"/>
</dbReference>
<dbReference type="SMART" id="SM00695">
    <property type="entry name" value="DUSP"/>
    <property type="match status" value="1"/>
</dbReference>
<dbReference type="Pfam" id="PF00443">
    <property type="entry name" value="UCH"/>
    <property type="match status" value="1"/>
</dbReference>
<feature type="compositionally biased region" description="Basic and acidic residues" evidence="8">
    <location>
        <begin position="1038"/>
        <end position="1054"/>
    </location>
</feature>
<dbReference type="PANTHER" id="PTHR21646:SF24">
    <property type="entry name" value="UBIQUITIN CARBOXYL-TERMINAL HYDROLASE"/>
    <property type="match status" value="1"/>
</dbReference>
<dbReference type="Pfam" id="PF06337">
    <property type="entry name" value="DUSP"/>
    <property type="match status" value="1"/>
</dbReference>
<dbReference type="AlphaFoldDB" id="A0AAF0JB95"/>
<evidence type="ECO:0000313" key="11">
    <source>
        <dbReference type="Proteomes" id="UP001217754"/>
    </source>
</evidence>
<keyword evidence="4" id="KW-0645">Protease</keyword>
<dbReference type="Proteomes" id="UP001217754">
    <property type="component" value="Chromosome 7"/>
</dbReference>
<evidence type="ECO:0000256" key="8">
    <source>
        <dbReference type="SAM" id="MobiDB-lite"/>
    </source>
</evidence>
<dbReference type="InterPro" id="IPR006615">
    <property type="entry name" value="Pept_C19_DUSP"/>
</dbReference>
<evidence type="ECO:0000313" key="10">
    <source>
        <dbReference type="EMBL" id="WFD40662.1"/>
    </source>
</evidence>
<feature type="region of interest" description="Disordered" evidence="8">
    <location>
        <begin position="1036"/>
        <end position="1096"/>
    </location>
</feature>
<feature type="domain" description="DUSP" evidence="9">
    <location>
        <begin position="120"/>
        <end position="200"/>
    </location>
</feature>
<feature type="compositionally biased region" description="Acidic residues" evidence="8">
    <location>
        <begin position="1081"/>
        <end position="1096"/>
    </location>
</feature>
<dbReference type="GO" id="GO:0006508">
    <property type="term" value="P:proteolysis"/>
    <property type="evidence" value="ECO:0007669"/>
    <property type="project" value="UniProtKB-KW"/>
</dbReference>
<name>A0AAF0JB95_9BASI</name>
<organism evidence="10 11">
    <name type="scientific">Malassezia japonica</name>
    <dbReference type="NCBI Taxonomy" id="223818"/>
    <lineage>
        <taxon>Eukaryota</taxon>
        <taxon>Fungi</taxon>
        <taxon>Dikarya</taxon>
        <taxon>Basidiomycota</taxon>
        <taxon>Ustilaginomycotina</taxon>
        <taxon>Malasseziomycetes</taxon>
        <taxon>Malasseziales</taxon>
        <taxon>Malasseziaceae</taxon>
        <taxon>Malassezia</taxon>
    </lineage>
</organism>
<dbReference type="CDD" id="cd02674">
    <property type="entry name" value="Peptidase_C19R"/>
    <property type="match status" value="1"/>
</dbReference>
<evidence type="ECO:0000256" key="3">
    <source>
        <dbReference type="ARBA" id="ARBA00012759"/>
    </source>
</evidence>
<proteinExistence type="inferred from homology"/>
<feature type="region of interest" description="Disordered" evidence="8">
    <location>
        <begin position="724"/>
        <end position="776"/>
    </location>
</feature>
<feature type="compositionally biased region" description="Polar residues" evidence="8">
    <location>
        <begin position="44"/>
        <end position="56"/>
    </location>
</feature>
<dbReference type="InterPro" id="IPR001394">
    <property type="entry name" value="Peptidase_C19_UCH"/>
</dbReference>
<feature type="compositionally biased region" description="Low complexity" evidence="8">
    <location>
        <begin position="1059"/>
        <end position="1073"/>
    </location>
</feature>
<dbReference type="SUPFAM" id="SSF54001">
    <property type="entry name" value="Cysteine proteinases"/>
    <property type="match status" value="1"/>
</dbReference>
<feature type="region of interest" description="Disordered" evidence="8">
    <location>
        <begin position="42"/>
        <end position="62"/>
    </location>
</feature>
<protein>
    <recommendedName>
        <fullName evidence="3">ubiquitinyl hydrolase 1</fullName>
        <ecNumber evidence="3">3.4.19.12</ecNumber>
    </recommendedName>
</protein>
<dbReference type="PROSITE" id="PS00972">
    <property type="entry name" value="USP_1"/>
    <property type="match status" value="1"/>
</dbReference>
<dbReference type="PANTHER" id="PTHR21646">
    <property type="entry name" value="UBIQUITIN CARBOXYL-TERMINAL HYDROLASE"/>
    <property type="match status" value="1"/>
</dbReference>
<evidence type="ECO:0000256" key="5">
    <source>
        <dbReference type="ARBA" id="ARBA00022786"/>
    </source>
</evidence>
<evidence type="ECO:0000256" key="6">
    <source>
        <dbReference type="ARBA" id="ARBA00022801"/>
    </source>
</evidence>
<evidence type="ECO:0000256" key="4">
    <source>
        <dbReference type="ARBA" id="ARBA00022670"/>
    </source>
</evidence>
<dbReference type="EMBL" id="CP119964">
    <property type="protein sequence ID" value="WFD40662.1"/>
    <property type="molecule type" value="Genomic_DNA"/>
</dbReference>
<comment type="similarity">
    <text evidence="2">Belongs to the peptidase C19 family.</text>
</comment>
<reference evidence="10" key="1">
    <citation type="submission" date="2023-03" db="EMBL/GenBank/DDBJ databases">
        <title>Mating type loci evolution in Malassezia.</title>
        <authorList>
            <person name="Coelho M.A."/>
        </authorList>
    </citation>
    <scope>NUCLEOTIDE SEQUENCE</scope>
    <source>
        <strain evidence="10">CBS 9431</strain>
    </source>
</reference>
<sequence length="1096" mass="120577">MSEQPTSDHSPPFICIDASDANTQHLDEDKVRTSVLDRFKRARTTSPDTDCSSTEADGSERLTYSLAPSHLGSSVSEDMSHKPQTDEAVDSLLNDSALQLHDTRTTDSLVGQVQAWKAARPNIGETWYVVPARWYNTFVADPSGTTAINTTQLNEPGMQRVRTGAAEGIDYELLPRIAWDKILARYGLVGPALPCAVIAGAHPSHPPRIELFPPHIELIRISVPAATPSTLPSTTLSASSTLAKLKAQARAMLALGVQDADLRFVRVPDELRTRAASQGGRVPEADIRTAVPPAEVVEGADGATLGALQLDTPRVLLAVDVRTAGAWQVDLSPKGPVTRSQTASSGPTRGLRGLANLGNTCFMNSALQCLSNTPELQQYFLNEVHWEEINTDNPLGMGGAIASAFGRLMQQLWGGNQGAVVPREFKTALARFAPQFTGYAQQDSQELLAFLLDGLHEDLNRILKKPYIEAPDWPGGSDKDMVRFAQQQWDIYKARNDSMIVDLFQGQYRSTLVCPVCDKISIKFDPFMYLTLPIPNTRKWRGRVFVVPSDTTQPIVQVDVQLPATATIAHLRDKTAHLLSIEAKNLVVGEVWSHHVYRWLADYEPVRDLSAGDYIYLWQLPVPFAMPAALKGGSRFGFFKSASRSVDDIERAFSPPTPTDRVTLPVFSCLAPDALSSSRFGSFRRTLGEGFGLPFFITIAREDLGKADAVYNALAAQYARFSKHPGDTPSAFRQRVQDAPRSEGDQGKPPFSVRFAVPPSDEPLHRGDEASEQSTEVLDERLQRLSGPEGWPTLYNGGALFCLWDATTAHALFEPVPSNHTWGAVRVAQDPEFEKGSQQLADGRRRTPKLQLDDCLDEFTRAEQLGEDDLWYCPSCKEFRQAMKKFDLWKVPDILVVHLKRFSAGRMTRDKLDNLIDFPIDGLDLSDRVVGTQLMRELGDEKPPATIKVGDNTLAHDAHDDAVASDRPIYDLYAVDNHFGGLGGGHYTAFAKNPQDGRWYNYDDSSVRPVADPETVKTSAAYLLFYRRRTARPIGGKSFDKTEKMARGELERSKPRAVPPVSSYAASGSSYLGNTPLPPSSDDDSSDASGEDEPSL</sequence>
<dbReference type="GO" id="GO:0016579">
    <property type="term" value="P:protein deubiquitination"/>
    <property type="evidence" value="ECO:0007669"/>
    <property type="project" value="InterPro"/>
</dbReference>
<dbReference type="PROSITE" id="PS00973">
    <property type="entry name" value="USP_2"/>
    <property type="match status" value="1"/>
</dbReference>
<dbReference type="SUPFAM" id="SSF143791">
    <property type="entry name" value="DUSP-like"/>
    <property type="match status" value="1"/>
</dbReference>
<dbReference type="InterPro" id="IPR038765">
    <property type="entry name" value="Papain-like_cys_pep_sf"/>
</dbReference>
<dbReference type="InterPro" id="IPR035927">
    <property type="entry name" value="DUSP-like_sf"/>
</dbReference>
<keyword evidence="5" id="KW-0833">Ubl conjugation pathway</keyword>
<evidence type="ECO:0000256" key="7">
    <source>
        <dbReference type="ARBA" id="ARBA00022807"/>
    </source>
</evidence>
<dbReference type="Gene3D" id="3.90.70.10">
    <property type="entry name" value="Cysteine proteinases"/>
    <property type="match status" value="2"/>
</dbReference>
<evidence type="ECO:0000256" key="2">
    <source>
        <dbReference type="ARBA" id="ARBA00009085"/>
    </source>
</evidence>
<gene>
    <name evidence="10" type="ORF">MJAP1_003650</name>
</gene>
<evidence type="ECO:0000256" key="1">
    <source>
        <dbReference type="ARBA" id="ARBA00000707"/>
    </source>
</evidence>
<feature type="region of interest" description="Disordered" evidence="8">
    <location>
        <begin position="1"/>
        <end position="29"/>
    </location>
</feature>
<keyword evidence="6 10" id="KW-0378">Hydrolase</keyword>
<accession>A0AAF0JB95</accession>
<comment type="catalytic activity">
    <reaction evidence="1">
        <text>Thiol-dependent hydrolysis of ester, thioester, amide, peptide and isopeptide bonds formed by the C-terminal Gly of ubiquitin (a 76-residue protein attached to proteins as an intracellular targeting signal).</text>
        <dbReference type="EC" id="3.4.19.12"/>
    </reaction>
</comment>
<keyword evidence="7" id="KW-0788">Thiol protease</keyword>
<dbReference type="GeneID" id="85227301"/>